<dbReference type="Gene3D" id="2.60.40.10">
    <property type="entry name" value="Immunoglobulins"/>
    <property type="match status" value="5"/>
</dbReference>
<reference evidence="5" key="1">
    <citation type="submission" date="2019-06" db="EMBL/GenBank/DDBJ databases">
        <title>Gordonia isolated from sludge of a wastewater treatment plant.</title>
        <authorList>
            <person name="Tamura T."/>
            <person name="Aoyama K."/>
            <person name="Kang Y."/>
            <person name="Saito S."/>
            <person name="Akiyama N."/>
            <person name="Yazawa K."/>
            <person name="Gonoi T."/>
            <person name="Mikami Y."/>
        </authorList>
    </citation>
    <scope>NUCLEOTIDE SEQUENCE [LARGE SCALE GENOMIC DNA]</scope>
    <source>
        <strain evidence="5">NBRC 107696</strain>
    </source>
</reference>
<dbReference type="InterPro" id="IPR032109">
    <property type="entry name" value="Big_3_5"/>
</dbReference>
<comment type="caution">
    <text evidence="4">The sequence shown here is derived from an EMBL/GenBank/DDBJ whole genome shotgun (WGS) entry which is preliminary data.</text>
</comment>
<dbReference type="Pfam" id="PF16640">
    <property type="entry name" value="Big_3_5"/>
    <property type="match status" value="5"/>
</dbReference>
<feature type="domain" description="Bacterial Ig-like" evidence="3">
    <location>
        <begin position="665"/>
        <end position="749"/>
    </location>
</feature>
<dbReference type="InterPro" id="IPR013783">
    <property type="entry name" value="Ig-like_fold"/>
</dbReference>
<feature type="compositionally biased region" description="Low complexity" evidence="1">
    <location>
        <begin position="447"/>
        <end position="461"/>
    </location>
</feature>
<dbReference type="AlphaFoldDB" id="A0A7I9V884"/>
<name>A0A7I9V884_9ACTN</name>
<evidence type="ECO:0000256" key="1">
    <source>
        <dbReference type="SAM" id="MobiDB-lite"/>
    </source>
</evidence>
<sequence length="781" mass="76349">MTTSRVAALVGGAALIAGTLGAAPAQAATSTLNFTNFCTASSIVTVTKVVGAGVTITAPESVTPGQQFTYRVQPIAGSYPNSDSGATTTNISRLKADFAIPSNATFVSAEVVPGTGVGLGGVAPNVLRVNDAGSVDPAGTVLRLSGNNEVIGNSPTTNLKAEGGILIPKTKKNLDGSTNSNGDTFYRLPAVDVTMTAGASGTITPTVRIAGAAGNNNTDQNWSTQLAKASLLGTQWAPTRCSPRDAAGSGLNAGGGPLATIDIEAAAPVDEDTTTTVSAPATATKGDEVTLSASVAPNPGGGTVQFKVDGDDVGSPVAVTGGTASIQHSFAATGSRQVTAVFSGAAGFNGSTSTAKTVTVNDPTPVDIDTTTTLTAPSTATKGDAVTLSASVSPTPLGGTVQFKVDGDAVGSPVAVTGGNASIQHSFAATGSHQVTASFSGSTGFGSSTSAAKTVTVNDPTPTDEDTTVTVSAPSTATKGDAVTLSASVSPTPSGGTVQFKVDGDDVGTPKAVTGGDASIQHTFSTTGAHQVTAVYSGTTGFNGSTSAAKTVTVNDPTPTDEDTDTTVTSPGTAFTGDAVTLSASVSPTPSGGTVQFKVDGANVGSPAAVTGGNASIQHTFATAGSHQVTAVYSGTTGFNGSTSAAKTIVVSAPDPGDQATTITVSAPTNVDKGAEVEFKATLTPADLNGGTVQFYVDGAKVGHEVTVVNGEAKTTATLASSGNHTVTATYSGTDGYAGSISGPKVVTVGGGTDGGTDGGNGSLDFGSLNMSTADVVRSLF</sequence>
<feature type="domain" description="Bacterial Ig-like" evidence="3">
    <location>
        <begin position="569"/>
        <end position="651"/>
    </location>
</feature>
<feature type="region of interest" description="Disordered" evidence="1">
    <location>
        <begin position="447"/>
        <end position="471"/>
    </location>
</feature>
<evidence type="ECO:0000259" key="3">
    <source>
        <dbReference type="Pfam" id="PF16640"/>
    </source>
</evidence>
<accession>A0A7I9V884</accession>
<dbReference type="GO" id="GO:0005975">
    <property type="term" value="P:carbohydrate metabolic process"/>
    <property type="evidence" value="ECO:0007669"/>
    <property type="project" value="UniProtKB-ARBA"/>
</dbReference>
<evidence type="ECO:0000313" key="5">
    <source>
        <dbReference type="Proteomes" id="UP000444960"/>
    </source>
</evidence>
<evidence type="ECO:0000256" key="2">
    <source>
        <dbReference type="SAM" id="SignalP"/>
    </source>
</evidence>
<evidence type="ECO:0000313" key="4">
    <source>
        <dbReference type="EMBL" id="GEE01517.1"/>
    </source>
</evidence>
<gene>
    <name evidence="4" type="ORF">nbrc107696_19630</name>
</gene>
<feature type="domain" description="Bacterial Ig-like" evidence="3">
    <location>
        <begin position="471"/>
        <end position="555"/>
    </location>
</feature>
<feature type="domain" description="Bacterial Ig-like" evidence="3">
    <location>
        <begin position="277"/>
        <end position="361"/>
    </location>
</feature>
<feature type="domain" description="Bacterial Ig-like" evidence="3">
    <location>
        <begin position="375"/>
        <end position="458"/>
    </location>
</feature>
<feature type="signal peptide" evidence="2">
    <location>
        <begin position="1"/>
        <end position="27"/>
    </location>
</feature>
<organism evidence="4 5">
    <name type="scientific">Gordonia spumicola</name>
    <dbReference type="NCBI Taxonomy" id="589161"/>
    <lineage>
        <taxon>Bacteria</taxon>
        <taxon>Bacillati</taxon>
        <taxon>Actinomycetota</taxon>
        <taxon>Actinomycetes</taxon>
        <taxon>Mycobacteriales</taxon>
        <taxon>Gordoniaceae</taxon>
        <taxon>Gordonia</taxon>
    </lineage>
</organism>
<protein>
    <recommendedName>
        <fullName evidence="3">Bacterial Ig-like domain-containing protein</fullName>
    </recommendedName>
</protein>
<proteinExistence type="predicted"/>
<keyword evidence="2" id="KW-0732">Signal</keyword>
<dbReference type="Proteomes" id="UP000444960">
    <property type="component" value="Unassembled WGS sequence"/>
</dbReference>
<keyword evidence="5" id="KW-1185">Reference proteome</keyword>
<dbReference type="EMBL" id="BJOV01000003">
    <property type="protein sequence ID" value="GEE01517.1"/>
    <property type="molecule type" value="Genomic_DNA"/>
</dbReference>
<feature type="chain" id="PRO_5029729917" description="Bacterial Ig-like domain-containing protein" evidence="2">
    <location>
        <begin position="28"/>
        <end position="781"/>
    </location>
</feature>